<accession>A0A9W5YJA1</accession>
<evidence type="ECO:0000259" key="10">
    <source>
        <dbReference type="PROSITE" id="PS50893"/>
    </source>
</evidence>
<dbReference type="Gene3D" id="1.20.1560.10">
    <property type="entry name" value="ABC transporter type 1, transmembrane domain"/>
    <property type="match status" value="1"/>
</dbReference>
<dbReference type="CDD" id="cd03244">
    <property type="entry name" value="ABCC_MRP_domain2"/>
    <property type="match status" value="1"/>
</dbReference>
<comment type="caution">
    <text evidence="12">The sequence shown here is derived from an EMBL/GenBank/DDBJ whole genome shotgun (WGS) entry which is preliminary data.</text>
</comment>
<dbReference type="SUPFAM" id="SSF90123">
    <property type="entry name" value="ABC transporter transmembrane region"/>
    <property type="match status" value="1"/>
</dbReference>
<feature type="transmembrane region" description="Helical" evidence="9">
    <location>
        <begin position="485"/>
        <end position="505"/>
    </location>
</feature>
<dbReference type="InterPro" id="IPR003439">
    <property type="entry name" value="ABC_transporter-like_ATP-bd"/>
</dbReference>
<feature type="transmembrane region" description="Helical" evidence="9">
    <location>
        <begin position="569"/>
        <end position="592"/>
    </location>
</feature>
<evidence type="ECO:0000256" key="7">
    <source>
        <dbReference type="ARBA" id="ARBA00022989"/>
    </source>
</evidence>
<evidence type="ECO:0000256" key="9">
    <source>
        <dbReference type="SAM" id="Phobius"/>
    </source>
</evidence>
<evidence type="ECO:0000256" key="2">
    <source>
        <dbReference type="ARBA" id="ARBA00009726"/>
    </source>
</evidence>
<evidence type="ECO:0000256" key="6">
    <source>
        <dbReference type="ARBA" id="ARBA00022840"/>
    </source>
</evidence>
<evidence type="ECO:0000256" key="5">
    <source>
        <dbReference type="ARBA" id="ARBA00022741"/>
    </source>
</evidence>
<dbReference type="FunFam" id="1.20.1560.10:FF:000066">
    <property type="entry name" value="ABC multidrug transporter (Eurofung)"/>
    <property type="match status" value="1"/>
</dbReference>
<organism evidence="12 13">
    <name type="scientific">Aspergillus brasiliensis</name>
    <dbReference type="NCBI Taxonomy" id="319629"/>
    <lineage>
        <taxon>Eukaryota</taxon>
        <taxon>Fungi</taxon>
        <taxon>Dikarya</taxon>
        <taxon>Ascomycota</taxon>
        <taxon>Pezizomycotina</taxon>
        <taxon>Eurotiomycetes</taxon>
        <taxon>Eurotiomycetidae</taxon>
        <taxon>Eurotiales</taxon>
        <taxon>Aspergillaceae</taxon>
        <taxon>Aspergillus</taxon>
        <taxon>Aspergillus subgen. Circumdati</taxon>
    </lineage>
</organism>
<protein>
    <recommendedName>
        <fullName evidence="14">ABC transporter domain-containing protein</fullName>
    </recommendedName>
</protein>
<dbReference type="PROSITE" id="PS00211">
    <property type="entry name" value="ABC_TRANSPORTER_1"/>
    <property type="match status" value="2"/>
</dbReference>
<dbReference type="EMBL" id="BROQ01000010">
    <property type="protein sequence ID" value="GKZ18134.1"/>
    <property type="molecule type" value="Genomic_DNA"/>
</dbReference>
<feature type="domain" description="ABC transporter" evidence="10">
    <location>
        <begin position="79"/>
        <end position="306"/>
    </location>
</feature>
<dbReference type="SMART" id="SM00382">
    <property type="entry name" value="AAA"/>
    <property type="match status" value="2"/>
</dbReference>
<dbReference type="Gene3D" id="3.40.50.300">
    <property type="entry name" value="P-loop containing nucleotide triphosphate hydrolases"/>
    <property type="match status" value="2"/>
</dbReference>
<reference evidence="12" key="1">
    <citation type="submission" date="2022-07" db="EMBL/GenBank/DDBJ databases">
        <title>Taxonomy of Aspergillus series Nigri: significant species reduction supported by multi-species coalescent approaches.</title>
        <authorList>
            <person name="Bian C."/>
            <person name="Kusuya Y."/>
            <person name="Sklenar F."/>
            <person name="D'hooge E."/>
            <person name="Yaguchi T."/>
            <person name="Takahashi H."/>
            <person name="Hubka V."/>
        </authorList>
    </citation>
    <scope>NUCLEOTIDE SEQUENCE</scope>
    <source>
        <strain evidence="12">CBS 733.88</strain>
    </source>
</reference>
<evidence type="ECO:0000256" key="4">
    <source>
        <dbReference type="ARBA" id="ARBA00022692"/>
    </source>
</evidence>
<evidence type="ECO:0000256" key="8">
    <source>
        <dbReference type="ARBA" id="ARBA00023136"/>
    </source>
</evidence>
<keyword evidence="7 9" id="KW-1133">Transmembrane helix</keyword>
<dbReference type="PROSITE" id="PS50893">
    <property type="entry name" value="ABC_TRANSPORTER_2"/>
    <property type="match status" value="2"/>
</dbReference>
<dbReference type="PROSITE" id="PS50929">
    <property type="entry name" value="ABC_TM1F"/>
    <property type="match status" value="1"/>
</dbReference>
<dbReference type="GO" id="GO:0140359">
    <property type="term" value="F:ABC-type transporter activity"/>
    <property type="evidence" value="ECO:0007669"/>
    <property type="project" value="InterPro"/>
</dbReference>
<keyword evidence="4 9" id="KW-0812">Transmembrane</keyword>
<comment type="subcellular location">
    <subcellularLocation>
        <location evidence="1">Membrane</location>
        <topology evidence="1">Multi-pass membrane protein</topology>
    </subcellularLocation>
</comment>
<dbReference type="PANTHER" id="PTHR24223:SF269">
    <property type="entry name" value="ABC MULTIDRUG TRANSPORTER (EUROFUNG)-RELATED"/>
    <property type="match status" value="1"/>
</dbReference>
<dbReference type="Proteomes" id="UP001143548">
    <property type="component" value="Unassembled WGS sequence"/>
</dbReference>
<dbReference type="CDD" id="cd03250">
    <property type="entry name" value="ABCC_MRP_domain1"/>
    <property type="match status" value="1"/>
</dbReference>
<dbReference type="InterPro" id="IPR011527">
    <property type="entry name" value="ABC1_TM_dom"/>
</dbReference>
<evidence type="ECO:0000256" key="3">
    <source>
        <dbReference type="ARBA" id="ARBA00022448"/>
    </source>
</evidence>
<feature type="transmembrane region" description="Helical" evidence="9">
    <location>
        <begin position="458"/>
        <end position="479"/>
    </location>
</feature>
<evidence type="ECO:0008006" key="14">
    <source>
        <dbReference type="Google" id="ProtNLM"/>
    </source>
</evidence>
<dbReference type="FunFam" id="3.40.50.300:FF:000163">
    <property type="entry name" value="Multidrug resistance-associated protein member 4"/>
    <property type="match status" value="1"/>
</dbReference>
<name>A0A9W5YJA1_9EURO</name>
<keyword evidence="3" id="KW-0813">Transport</keyword>
<keyword evidence="5" id="KW-0547">Nucleotide-binding</keyword>
<dbReference type="AlphaFoldDB" id="A0A9W5YJA1"/>
<dbReference type="Pfam" id="PF00664">
    <property type="entry name" value="ABC_membrane"/>
    <property type="match status" value="1"/>
</dbReference>
<dbReference type="FunFam" id="3.40.50.300:FF:001854">
    <property type="entry name" value="ABC multidrug transporter (Eurofung)"/>
    <property type="match status" value="1"/>
</dbReference>
<dbReference type="InterPro" id="IPR003593">
    <property type="entry name" value="AAA+_ATPase"/>
</dbReference>
<evidence type="ECO:0000313" key="12">
    <source>
        <dbReference type="EMBL" id="GKZ18134.1"/>
    </source>
</evidence>
<proteinExistence type="inferred from homology"/>
<dbReference type="InterPro" id="IPR044726">
    <property type="entry name" value="ABCC_6TM_D2"/>
</dbReference>
<sequence>MALMNFAGSVGSFKRIQEFLEQKEHIDPRYKSTGPSSYALDEKSQLALIKDTEVSMTESRSTSVPSSKESLPSSVRDVVTIQNGAFGWDETKEPLLKDLTMSIPQGGFTLLIGPSGCGKSTLLKSFLGEVPCLDGNIQLSLDSLSFCEQSPWHMNGTIRDCIVAMSAFESQWYNSVIYACALVEDFEQLPRGDQTVIGSKGVALSGGQSQRIALARAVYARRNLIILDDVFSSLDATTEDHIFHHLIGNHGLLRSIDSTIIFASSSVKRAPYADHIVVLDKNGHVIEQGSFKALDATGGYVSSFALGLPEWGYKADLFPASGVQIETIEKPKLAETESQPGVKTETQGKGGDLSIYLYYVKAIGIWVKWWASSNEAEPGKHTGYYIGIYAMLGVIGMLCLMVGCWQMVITMVPKSGEVFHRKLLTTVLSAPMLFFSKTDSGAILNRFSQDLQLIDMELPIAAINTFATLALCIAQMILIAVASKYAAISFPLVILIVYLIQKMYLRTSRQLRLLDLEEKAPLFSHFTDCLSGLVTLRAFGWQQALQEKNDMLLDRSQRPFYLLYAIQRWLTLSLDMVVAGIAVLLIVLVVVLRGSISAGYVGVALLNVIQFSQSIKLLITFWTNLETHIGSIHRVRAFTEDVPSEDLPTENREIPPNWPANGEIEFKSVSAEYRASEPVLQDVSLTIRGGEKVGICGRTGSGKTSLIMSMFRMVDITTGQILIDGLDISQLPRQGIRSRINGVSQSPLLMKGSVRANADPTGSFSDEAITQALKSVGLHSKVQEEGGLSVDIDDLFLSHGQQQLFCLARAILRPGNILVLDEATSRYAHALSTQYHAHVADQDLMHSVDTKTDEVMQRIIREKFSSHTILTVAHKLDTILDYDKVVVLDTGRIVECGNPHTLLCSDKSHFSRLYASLAMDEQEESP</sequence>
<dbReference type="Pfam" id="PF00005">
    <property type="entry name" value="ABC_tran"/>
    <property type="match status" value="2"/>
</dbReference>
<dbReference type="CDD" id="cd18580">
    <property type="entry name" value="ABC_6TM_ABCC_D2"/>
    <property type="match status" value="1"/>
</dbReference>
<dbReference type="GO" id="GO:0016887">
    <property type="term" value="F:ATP hydrolysis activity"/>
    <property type="evidence" value="ECO:0007669"/>
    <property type="project" value="InterPro"/>
</dbReference>
<evidence type="ECO:0000259" key="11">
    <source>
        <dbReference type="PROSITE" id="PS50929"/>
    </source>
</evidence>
<gene>
    <name evidence="12" type="ORF">AbraCBS73388_000293</name>
</gene>
<keyword evidence="8 9" id="KW-0472">Membrane</keyword>
<dbReference type="SUPFAM" id="SSF52540">
    <property type="entry name" value="P-loop containing nucleoside triphosphate hydrolases"/>
    <property type="match status" value="2"/>
</dbReference>
<dbReference type="InterPro" id="IPR050173">
    <property type="entry name" value="ABC_transporter_C-like"/>
</dbReference>
<feature type="transmembrane region" description="Helical" evidence="9">
    <location>
        <begin position="383"/>
        <end position="405"/>
    </location>
</feature>
<dbReference type="GO" id="GO:0005524">
    <property type="term" value="F:ATP binding"/>
    <property type="evidence" value="ECO:0007669"/>
    <property type="project" value="UniProtKB-KW"/>
</dbReference>
<comment type="similarity">
    <text evidence="2">Belongs to the ABC transporter superfamily. ABCC family. Conjugate transporter (TC 3.A.1.208) subfamily.</text>
</comment>
<dbReference type="GO" id="GO:0016020">
    <property type="term" value="C:membrane"/>
    <property type="evidence" value="ECO:0007669"/>
    <property type="project" value="UniProtKB-SubCell"/>
</dbReference>
<dbReference type="InterPro" id="IPR027417">
    <property type="entry name" value="P-loop_NTPase"/>
</dbReference>
<keyword evidence="6" id="KW-0067">ATP-binding</keyword>
<feature type="domain" description="ABC transmembrane type-1" evidence="11">
    <location>
        <begin position="362"/>
        <end position="627"/>
    </location>
</feature>
<dbReference type="InterPro" id="IPR036640">
    <property type="entry name" value="ABC1_TM_sf"/>
</dbReference>
<evidence type="ECO:0000256" key="1">
    <source>
        <dbReference type="ARBA" id="ARBA00004141"/>
    </source>
</evidence>
<dbReference type="InterPro" id="IPR017871">
    <property type="entry name" value="ABC_transporter-like_CS"/>
</dbReference>
<feature type="domain" description="ABC transporter" evidence="10">
    <location>
        <begin position="664"/>
        <end position="915"/>
    </location>
</feature>
<dbReference type="PANTHER" id="PTHR24223">
    <property type="entry name" value="ATP-BINDING CASSETTE SUB-FAMILY C"/>
    <property type="match status" value="1"/>
</dbReference>
<evidence type="ECO:0000313" key="13">
    <source>
        <dbReference type="Proteomes" id="UP001143548"/>
    </source>
</evidence>